<dbReference type="InterPro" id="IPR036634">
    <property type="entry name" value="PRD_sf"/>
</dbReference>
<dbReference type="CDD" id="cd05568">
    <property type="entry name" value="PTS_IIB_bgl_like"/>
    <property type="match status" value="1"/>
</dbReference>
<comment type="caution">
    <text evidence="6">The sequence shown here is derived from an EMBL/GenBank/DDBJ whole genome shotgun (WGS) entry which is preliminary data.</text>
</comment>
<dbReference type="Proteomes" id="UP000004290">
    <property type="component" value="Unassembled WGS sequence"/>
</dbReference>
<keyword evidence="3" id="KW-0804">Transcription</keyword>
<evidence type="ECO:0000313" key="7">
    <source>
        <dbReference type="Proteomes" id="UP000004290"/>
    </source>
</evidence>
<dbReference type="EMBL" id="AEEL01000028">
    <property type="protein sequence ID" value="EFM26436.1"/>
    <property type="molecule type" value="Genomic_DNA"/>
</dbReference>
<gene>
    <name evidence="6" type="ORF">HMPREF9319_1939</name>
</gene>
<dbReference type="Pfam" id="PF00874">
    <property type="entry name" value="PRD"/>
    <property type="match status" value="2"/>
</dbReference>
<keyword evidence="7" id="KW-1185">Reference proteome</keyword>
<accession>E0PGN5</accession>
<evidence type="ECO:0000256" key="2">
    <source>
        <dbReference type="ARBA" id="ARBA00023015"/>
    </source>
</evidence>
<dbReference type="GO" id="GO:0006355">
    <property type="term" value="P:regulation of DNA-templated transcription"/>
    <property type="evidence" value="ECO:0007669"/>
    <property type="project" value="InterPro"/>
</dbReference>
<dbReference type="PANTHER" id="PTHR30185">
    <property type="entry name" value="CRYPTIC BETA-GLUCOSIDE BGL OPERON ANTITERMINATOR"/>
    <property type="match status" value="1"/>
</dbReference>
<evidence type="ECO:0000259" key="5">
    <source>
        <dbReference type="PROSITE" id="PS51372"/>
    </source>
</evidence>
<sequence>MEELVIMLDKKSYDLLSCLLTLTEPETVTTISKVLNQSRRRIYYHLDKINDALPEEIEKIIPYPRIGILLNDEQRQACRTMMGELDGYSYVMSVEERLELSLLYIAVSKERVTIDKLMKLTDVSRNTILNDLNDIRQKLSDEEYDIRLRVSKARGYYLACHPLSKIQFLYRLLYRVYTKDNEKFIAIIRKRIINLSEVMPYFSDDINDYLYTELSTIEERLGKRLNSKDLNFMVKILPYLLLSYHSIDFTAEEKERARRDFSLAWERLEYQMAINIAKNLREKFNLSLDSIEIGLIAMLLLSFRKTLDLHLESTDYDDMRETLQLFLDTLQTKHHLSFRHPNDLLNQLLTHCKALLYRKTYGILSENPLTEDIKIKYSHLFNLTKSCIYILEEAWLIQMTDDDIAYFVIHLGGEIENHDVSDSQKNHVVLVCDEGVGIQKLLVSQCKKCLENCEIDAIFTLEQFYSVSDIITSNMVISTSDNVETTLPLLVVHPILTDEDIIKMLHFIRTKGRQKESHYDRQLDKLLKIYVPDDNERYGLKNQIEKIIRQEFIDISLN</sequence>
<dbReference type="PANTHER" id="PTHR30185:SF18">
    <property type="entry name" value="TRANSCRIPTIONAL REGULATOR MTLR"/>
    <property type="match status" value="1"/>
</dbReference>
<dbReference type="InterPro" id="IPR036388">
    <property type="entry name" value="WH-like_DNA-bd_sf"/>
</dbReference>
<dbReference type="AlphaFoldDB" id="E0PGN5"/>
<dbReference type="Gene3D" id="1.10.10.10">
    <property type="entry name" value="Winged helix-like DNA-binding domain superfamily/Winged helix DNA-binding domain"/>
    <property type="match status" value="1"/>
</dbReference>
<dbReference type="PROSITE" id="PS51099">
    <property type="entry name" value="PTS_EIIB_TYPE_2"/>
    <property type="match status" value="1"/>
</dbReference>
<protein>
    <submittedName>
        <fullName evidence="6">PRD domain protein</fullName>
    </submittedName>
</protein>
<reference evidence="6 7" key="1">
    <citation type="submission" date="2010-07" db="EMBL/GenBank/DDBJ databases">
        <authorList>
            <person name="Muzny D."/>
            <person name="Qin X."/>
            <person name="Deng J."/>
            <person name="Jiang H."/>
            <person name="Liu Y."/>
            <person name="Qu J."/>
            <person name="Song X.-Z."/>
            <person name="Zhang L."/>
            <person name="Thornton R."/>
            <person name="Coyle M."/>
            <person name="Francisco L."/>
            <person name="Jackson L."/>
            <person name="Javaid M."/>
            <person name="Korchina V."/>
            <person name="Kovar C."/>
            <person name="Mata R."/>
            <person name="Mathew T."/>
            <person name="Ngo R."/>
            <person name="Nguyen L."/>
            <person name="Nguyen N."/>
            <person name="Okwuonu G."/>
            <person name="Ongeri F."/>
            <person name="Pham C."/>
            <person name="Simmons D."/>
            <person name="Wilczek-Boney K."/>
            <person name="Hale W."/>
            <person name="Jakkamsetti A."/>
            <person name="Pham P."/>
            <person name="Ruth R."/>
            <person name="San Lucas F."/>
            <person name="Warren J."/>
            <person name="Zhang J."/>
            <person name="Zhao Z."/>
            <person name="Zhou C."/>
            <person name="Zhu D."/>
            <person name="Lee S."/>
            <person name="Bess C."/>
            <person name="Blankenburg K."/>
            <person name="Forbes L."/>
            <person name="Fu Q."/>
            <person name="Gubbala S."/>
            <person name="Hirani K."/>
            <person name="Jayaseelan J.C."/>
            <person name="Lara F."/>
            <person name="Munidasa M."/>
            <person name="Palculict T."/>
            <person name="Patil S."/>
            <person name="Pu L.-L."/>
            <person name="Saada N."/>
            <person name="Tang L."/>
            <person name="Weissenberger G."/>
            <person name="Zhu Y."/>
            <person name="Hemphill L."/>
            <person name="Shang Y."/>
            <person name="Youmans B."/>
            <person name="Ayvaz T."/>
            <person name="Ross M."/>
            <person name="Santibanez J."/>
            <person name="Aqrawi P."/>
            <person name="Gross S."/>
            <person name="Joshi V."/>
            <person name="Fowler G."/>
            <person name="Nazareth L."/>
            <person name="Reid J."/>
            <person name="Worley K."/>
            <person name="Petrosino J."/>
            <person name="Highlander S."/>
            <person name="Gibbs R."/>
        </authorList>
    </citation>
    <scope>NUCLEOTIDE SEQUENCE [LARGE SCALE GENOMIC DNA]</scope>
    <source>
        <strain evidence="6 7">ATCC 700338</strain>
    </source>
</reference>
<keyword evidence="2" id="KW-0805">Transcription regulation</keyword>
<dbReference type="SUPFAM" id="SSF46785">
    <property type="entry name" value="Winged helix' DNA-binding domain"/>
    <property type="match status" value="1"/>
</dbReference>
<dbReference type="GO" id="GO:0008982">
    <property type="term" value="F:protein-N(PI)-phosphohistidine-sugar phosphotransferase activity"/>
    <property type="evidence" value="ECO:0007669"/>
    <property type="project" value="InterPro"/>
</dbReference>
<evidence type="ECO:0000313" key="6">
    <source>
        <dbReference type="EMBL" id="EFM26436.1"/>
    </source>
</evidence>
<feature type="domain" description="PRD" evidence="5">
    <location>
        <begin position="314"/>
        <end position="421"/>
    </location>
</feature>
<dbReference type="HOGENOM" id="CLU_013442_1_0_9"/>
<dbReference type="InterPro" id="IPR011608">
    <property type="entry name" value="PRD"/>
</dbReference>
<dbReference type="PROSITE" id="PS51372">
    <property type="entry name" value="PRD_2"/>
    <property type="match status" value="2"/>
</dbReference>
<dbReference type="InterPro" id="IPR036390">
    <property type="entry name" value="WH_DNA-bd_sf"/>
</dbReference>
<feature type="domain" description="PRD" evidence="5">
    <location>
        <begin position="201"/>
        <end position="310"/>
    </location>
</feature>
<dbReference type="SUPFAM" id="SSF63520">
    <property type="entry name" value="PTS-regulatory domain, PRD"/>
    <property type="match status" value="1"/>
</dbReference>
<proteinExistence type="predicted"/>
<dbReference type="Gene3D" id="1.10.1790.10">
    <property type="entry name" value="PRD domain"/>
    <property type="match status" value="1"/>
</dbReference>
<dbReference type="GO" id="GO:0009401">
    <property type="term" value="P:phosphoenolpyruvate-dependent sugar phosphotransferase system"/>
    <property type="evidence" value="ECO:0007669"/>
    <property type="project" value="InterPro"/>
</dbReference>
<organism evidence="6 7">
    <name type="scientific">Streptococcus equinus ATCC 700338</name>
    <dbReference type="NCBI Taxonomy" id="864569"/>
    <lineage>
        <taxon>Bacteria</taxon>
        <taxon>Bacillati</taxon>
        <taxon>Bacillota</taxon>
        <taxon>Bacilli</taxon>
        <taxon>Lactobacillales</taxon>
        <taxon>Streptococcaceae</taxon>
        <taxon>Streptococcus</taxon>
    </lineage>
</organism>
<name>E0PGN5_STREI</name>
<dbReference type="InterPro" id="IPR050661">
    <property type="entry name" value="BglG_antiterminators"/>
</dbReference>
<feature type="domain" description="PTS EIIB type-2" evidence="4">
    <location>
        <begin position="426"/>
        <end position="516"/>
    </location>
</feature>
<evidence type="ECO:0000256" key="1">
    <source>
        <dbReference type="ARBA" id="ARBA00022737"/>
    </source>
</evidence>
<evidence type="ECO:0000259" key="4">
    <source>
        <dbReference type="PROSITE" id="PS51099"/>
    </source>
</evidence>
<dbReference type="InterPro" id="IPR013011">
    <property type="entry name" value="PTS_EIIB_2"/>
</dbReference>
<keyword evidence="1" id="KW-0677">Repeat</keyword>
<evidence type="ECO:0000256" key="3">
    <source>
        <dbReference type="ARBA" id="ARBA00023163"/>
    </source>
</evidence>